<dbReference type="KEGG" id="pdl:Pyrde_1848"/>
<evidence type="ECO:0000313" key="7">
    <source>
        <dbReference type="EMBL" id="ALL01891.1"/>
    </source>
</evidence>
<feature type="transmembrane region" description="Helical" evidence="5">
    <location>
        <begin position="39"/>
        <end position="60"/>
    </location>
</feature>
<dbReference type="InterPro" id="IPR012340">
    <property type="entry name" value="NA-bd_OB-fold"/>
</dbReference>
<dbReference type="STRING" id="1273541.Pyrde_1848"/>
<keyword evidence="2 5" id="KW-0812">Transmembrane</keyword>
<dbReference type="Pfam" id="PF01957">
    <property type="entry name" value="NfeD"/>
    <property type="match status" value="1"/>
</dbReference>
<dbReference type="GO" id="GO:0005886">
    <property type="term" value="C:plasma membrane"/>
    <property type="evidence" value="ECO:0007669"/>
    <property type="project" value="TreeGrafter"/>
</dbReference>
<dbReference type="PANTHER" id="PTHR33507">
    <property type="entry name" value="INNER MEMBRANE PROTEIN YBBJ"/>
    <property type="match status" value="1"/>
</dbReference>
<accession>A0A0P0N5G3</accession>
<dbReference type="EMBL" id="CP013011">
    <property type="protein sequence ID" value="ALL01891.1"/>
    <property type="molecule type" value="Genomic_DNA"/>
</dbReference>
<evidence type="ECO:0000256" key="5">
    <source>
        <dbReference type="SAM" id="Phobius"/>
    </source>
</evidence>
<dbReference type="InterPro" id="IPR052165">
    <property type="entry name" value="Membrane_assoc_protease"/>
</dbReference>
<keyword evidence="3 5" id="KW-1133">Transmembrane helix</keyword>
<keyword evidence="4 5" id="KW-0472">Membrane</keyword>
<comment type="subcellular location">
    <subcellularLocation>
        <location evidence="1">Membrane</location>
        <topology evidence="1">Multi-pass membrane protein</topology>
    </subcellularLocation>
</comment>
<evidence type="ECO:0000256" key="1">
    <source>
        <dbReference type="ARBA" id="ARBA00004141"/>
    </source>
</evidence>
<gene>
    <name evidence="7" type="ORF">Pyrde_1848</name>
</gene>
<dbReference type="Proteomes" id="UP000058613">
    <property type="component" value="Chromosome"/>
</dbReference>
<evidence type="ECO:0000259" key="6">
    <source>
        <dbReference type="Pfam" id="PF01957"/>
    </source>
</evidence>
<organism evidence="7 8">
    <name type="scientific">Pyrodictium delaneyi</name>
    <dbReference type="NCBI Taxonomy" id="1273541"/>
    <lineage>
        <taxon>Archaea</taxon>
        <taxon>Thermoproteota</taxon>
        <taxon>Thermoprotei</taxon>
        <taxon>Desulfurococcales</taxon>
        <taxon>Pyrodictiaceae</taxon>
        <taxon>Pyrodictium</taxon>
    </lineage>
</organism>
<feature type="transmembrane region" description="Helical" evidence="5">
    <location>
        <begin position="66"/>
        <end position="86"/>
    </location>
</feature>
<protein>
    <recommendedName>
        <fullName evidence="6">NfeD-like C-terminal domain-containing protein</fullName>
    </recommendedName>
</protein>
<feature type="domain" description="NfeD-like C-terminal" evidence="6">
    <location>
        <begin position="101"/>
        <end position="160"/>
    </location>
</feature>
<reference evidence="7 8" key="1">
    <citation type="submission" date="2015-10" db="EMBL/GenBank/DDBJ databases">
        <title>Complete genome sequence of hyperthermophilic archaeon Pyrodictium delaneyi Su06.</title>
        <authorList>
            <person name="Jung J.-H."/>
            <person name="Lin J."/>
            <person name="Holden J.F."/>
            <person name="Park C.-S."/>
        </authorList>
    </citation>
    <scope>NUCLEOTIDE SEQUENCE [LARGE SCALE GENOMIC DNA]</scope>
    <source>
        <strain evidence="7 8">Su06</strain>
    </source>
</reference>
<dbReference type="InterPro" id="IPR002810">
    <property type="entry name" value="NfeD-like_C"/>
</dbReference>
<dbReference type="AlphaFoldDB" id="A0A0P0N5G3"/>
<dbReference type="Gene3D" id="2.40.50.140">
    <property type="entry name" value="Nucleic acid-binding proteins"/>
    <property type="match status" value="1"/>
</dbReference>
<evidence type="ECO:0000256" key="4">
    <source>
        <dbReference type="ARBA" id="ARBA00023136"/>
    </source>
</evidence>
<proteinExistence type="predicted"/>
<dbReference type="PANTHER" id="PTHR33507:SF3">
    <property type="entry name" value="INNER MEMBRANE PROTEIN YBBJ"/>
    <property type="match status" value="1"/>
</dbReference>
<feature type="transmembrane region" description="Helical" evidence="5">
    <location>
        <begin position="15"/>
        <end position="32"/>
    </location>
</feature>
<evidence type="ECO:0000313" key="8">
    <source>
        <dbReference type="Proteomes" id="UP000058613"/>
    </source>
</evidence>
<sequence>MRLEGLHGCSPVVDAYTLAVILILVGVALDLAEILIPGFFLAVPGTAAIIYGVLLAVFPGVVEEPWGPWVLAGLAAPLTLATVAVYKRLSPPQKPVTASYEGLVGLTGVVVETVTGDEPRGRVRVAGDEWPAVSASGEEIPPGTRVRVVGVEGVHLIVEPLHDMEDKQ</sequence>
<evidence type="ECO:0000256" key="2">
    <source>
        <dbReference type="ARBA" id="ARBA00022692"/>
    </source>
</evidence>
<dbReference type="SUPFAM" id="SSF141322">
    <property type="entry name" value="NfeD domain-like"/>
    <property type="match status" value="1"/>
</dbReference>
<name>A0A0P0N5G3_9CREN</name>
<evidence type="ECO:0000256" key="3">
    <source>
        <dbReference type="ARBA" id="ARBA00022989"/>
    </source>
</evidence>